<accession>A0A517L0J6</accession>
<gene>
    <name evidence="3" type="ORF">FKW77_010535</name>
</gene>
<reference evidence="3 4" key="1">
    <citation type="submission" date="2019-07" db="EMBL/GenBank/DDBJ databases">
        <title>Finished genome of Venturia effusa.</title>
        <authorList>
            <person name="Young C.A."/>
            <person name="Cox M.P."/>
            <person name="Ganley A.R.D."/>
            <person name="David W.J."/>
        </authorList>
    </citation>
    <scope>NUCLEOTIDE SEQUENCE [LARGE SCALE GENOMIC DNA]</scope>
    <source>
        <strain evidence="4">albino</strain>
    </source>
</reference>
<dbReference type="STRING" id="50376.A0A517L0J6"/>
<feature type="signal peptide" evidence="2">
    <location>
        <begin position="1"/>
        <end position="21"/>
    </location>
</feature>
<evidence type="ECO:0000313" key="4">
    <source>
        <dbReference type="Proteomes" id="UP000316270"/>
    </source>
</evidence>
<proteinExistence type="predicted"/>
<name>A0A517L0J6_9PEZI</name>
<organism evidence="3 4">
    <name type="scientific">Venturia effusa</name>
    <dbReference type="NCBI Taxonomy" id="50376"/>
    <lineage>
        <taxon>Eukaryota</taxon>
        <taxon>Fungi</taxon>
        <taxon>Dikarya</taxon>
        <taxon>Ascomycota</taxon>
        <taxon>Pezizomycotina</taxon>
        <taxon>Dothideomycetes</taxon>
        <taxon>Pleosporomycetidae</taxon>
        <taxon>Venturiales</taxon>
        <taxon>Venturiaceae</taxon>
        <taxon>Venturia</taxon>
    </lineage>
</organism>
<evidence type="ECO:0000256" key="1">
    <source>
        <dbReference type="SAM" id="MobiDB-lite"/>
    </source>
</evidence>
<feature type="region of interest" description="Disordered" evidence="1">
    <location>
        <begin position="110"/>
        <end position="129"/>
    </location>
</feature>
<feature type="region of interest" description="Disordered" evidence="1">
    <location>
        <begin position="71"/>
        <end position="100"/>
    </location>
</feature>
<dbReference type="EMBL" id="CP042186">
    <property type="protein sequence ID" value="QDS69163.1"/>
    <property type="molecule type" value="Genomic_DNA"/>
</dbReference>
<evidence type="ECO:0000256" key="2">
    <source>
        <dbReference type="SAM" id="SignalP"/>
    </source>
</evidence>
<keyword evidence="4" id="KW-1185">Reference proteome</keyword>
<protein>
    <submittedName>
        <fullName evidence="3">Uncharacterized protein</fullName>
    </submittedName>
</protein>
<feature type="compositionally biased region" description="Low complexity" evidence="1">
    <location>
        <begin position="118"/>
        <end position="129"/>
    </location>
</feature>
<feature type="compositionally biased region" description="Low complexity" evidence="1">
    <location>
        <begin position="76"/>
        <end position="95"/>
    </location>
</feature>
<evidence type="ECO:0000313" key="3">
    <source>
        <dbReference type="EMBL" id="QDS69163.1"/>
    </source>
</evidence>
<dbReference type="AlphaFoldDB" id="A0A517L0J6"/>
<keyword evidence="2" id="KW-0732">Signal</keyword>
<feature type="chain" id="PRO_5022118681" evidence="2">
    <location>
        <begin position="22"/>
        <end position="198"/>
    </location>
</feature>
<dbReference type="Proteomes" id="UP000316270">
    <property type="component" value="Chromosome 2"/>
</dbReference>
<sequence length="198" mass="19447">MRARASNLMLALALGAAPTIASLCTLGLPDPLGLCPPTTDPETSPVVVATITPPKATPTPPIAQLPTIATSPTRDALPPAEPTTAPIAAPTTESTRPAAVPTEPTVFLSTAAGTSDKSPSTTLTVPVPTRDPTTTLLSIVVSPSSSSSASVAAAVSSGMSGNAASSSRPAQVTANAAGVRGVHLVLMLGGWGVAGLMV</sequence>